<proteinExistence type="predicted"/>
<protein>
    <submittedName>
        <fullName evidence="2">Uncharacterized protein</fullName>
    </submittedName>
</protein>
<keyword evidence="1" id="KW-0732">Signal</keyword>
<reference evidence="2 3" key="1">
    <citation type="submission" date="2014-03" db="EMBL/GenBank/DDBJ databases">
        <title>Draft genome sequence of Deinococcus phoenicis 1P10ME.</title>
        <authorList>
            <person name="Stepanov V.G."/>
            <person name="Vaishampayan P."/>
            <person name="Venkateswaran K."/>
            <person name="Fox G.E."/>
        </authorList>
    </citation>
    <scope>NUCLEOTIDE SEQUENCE [LARGE SCALE GENOMIC DNA]</scope>
    <source>
        <strain evidence="2 3">1P10ME</strain>
    </source>
</reference>
<sequence>MPVTRLLLPLLLAGAALAGGGASVWQVLNADGIPRPAAHVRPARPCPPLRLPADWDVRAQAYADVTGDGTPECVLAVWRPWRDWPTRRWESRPSPIVANRDARGDSAHVLVLKPRPDGTFRPLWGGSALYRPVTALTVLPGGHLVTLESTYARGRDSASTALSEWSWTGFGFRLERRVPLGARHLAADGAGWPAVR</sequence>
<dbReference type="STRING" id="1476583.DEIPH_ctg036orf0014"/>
<feature type="signal peptide" evidence="1">
    <location>
        <begin position="1"/>
        <end position="18"/>
    </location>
</feature>
<dbReference type="RefSeq" id="WP_162834006.1">
    <property type="nucleotide sequence ID" value="NZ_JHAC01000035.1"/>
</dbReference>
<gene>
    <name evidence="2" type="ORF">DEIPH_ctg036orf0014</name>
</gene>
<comment type="caution">
    <text evidence="2">The sequence shown here is derived from an EMBL/GenBank/DDBJ whole genome shotgun (WGS) entry which is preliminary data.</text>
</comment>
<evidence type="ECO:0000256" key="1">
    <source>
        <dbReference type="SAM" id="SignalP"/>
    </source>
</evidence>
<organism evidence="2 3">
    <name type="scientific">Deinococcus phoenicis</name>
    <dbReference type="NCBI Taxonomy" id="1476583"/>
    <lineage>
        <taxon>Bacteria</taxon>
        <taxon>Thermotogati</taxon>
        <taxon>Deinococcota</taxon>
        <taxon>Deinococci</taxon>
        <taxon>Deinococcales</taxon>
        <taxon>Deinococcaceae</taxon>
        <taxon>Deinococcus</taxon>
    </lineage>
</organism>
<accession>A0A016QNM7</accession>
<evidence type="ECO:0000313" key="2">
    <source>
        <dbReference type="EMBL" id="EYB67561.1"/>
    </source>
</evidence>
<evidence type="ECO:0000313" key="3">
    <source>
        <dbReference type="Proteomes" id="UP000020492"/>
    </source>
</evidence>
<feature type="chain" id="PRO_5001485576" evidence="1">
    <location>
        <begin position="19"/>
        <end position="196"/>
    </location>
</feature>
<keyword evidence="3" id="KW-1185">Reference proteome</keyword>
<name>A0A016QNM7_9DEIO</name>
<dbReference type="EMBL" id="JHAC01000035">
    <property type="protein sequence ID" value="EYB67561.1"/>
    <property type="molecule type" value="Genomic_DNA"/>
</dbReference>
<dbReference type="PATRIC" id="fig|1476583.3.peg.2394"/>
<dbReference type="AlphaFoldDB" id="A0A016QNM7"/>
<dbReference type="Proteomes" id="UP000020492">
    <property type="component" value="Unassembled WGS sequence"/>
</dbReference>